<accession>A0ABN7B952</accession>
<dbReference type="InterPro" id="IPR041588">
    <property type="entry name" value="Integrase_H2C2"/>
</dbReference>
<evidence type="ECO:0000259" key="14">
    <source>
        <dbReference type="PROSITE" id="PS50994"/>
    </source>
</evidence>
<evidence type="ECO:0000256" key="8">
    <source>
        <dbReference type="ARBA" id="ARBA00022884"/>
    </source>
</evidence>
<dbReference type="InterPro" id="IPR041577">
    <property type="entry name" value="RT_RNaseH_2"/>
</dbReference>
<gene>
    <name evidence="15" type="ORF">NTJ_13156</name>
</gene>
<keyword evidence="3" id="KW-0548">Nucleotidyltransferase</keyword>
<evidence type="ECO:0000256" key="7">
    <source>
        <dbReference type="ARBA" id="ARBA00022842"/>
    </source>
</evidence>
<evidence type="ECO:0000256" key="2">
    <source>
        <dbReference type="ARBA" id="ARBA00022679"/>
    </source>
</evidence>
<name>A0ABN7B952_9HEMI</name>
<keyword evidence="10" id="KW-0695">RNA-directed DNA polymerase</keyword>
<dbReference type="SUPFAM" id="SSF50630">
    <property type="entry name" value="Acid proteases"/>
    <property type="match status" value="1"/>
</dbReference>
<dbReference type="InterPro" id="IPR043128">
    <property type="entry name" value="Rev_trsase/Diguanyl_cyclase"/>
</dbReference>
<feature type="domain" description="Reverse transcriptase" evidence="13">
    <location>
        <begin position="413"/>
        <end position="590"/>
    </location>
</feature>
<evidence type="ECO:0000256" key="3">
    <source>
        <dbReference type="ARBA" id="ARBA00022695"/>
    </source>
</evidence>
<dbReference type="PANTHER" id="PTHR37984">
    <property type="entry name" value="PROTEIN CBG26694"/>
    <property type="match status" value="1"/>
</dbReference>
<dbReference type="Gene3D" id="2.40.70.10">
    <property type="entry name" value="Acid Proteases"/>
    <property type="match status" value="1"/>
</dbReference>
<dbReference type="Gene3D" id="3.30.70.270">
    <property type="match status" value="2"/>
</dbReference>
<dbReference type="EC" id="2.7.7.49" evidence="1"/>
<evidence type="ECO:0000256" key="9">
    <source>
        <dbReference type="ARBA" id="ARBA00022908"/>
    </source>
</evidence>
<evidence type="ECO:0000313" key="16">
    <source>
        <dbReference type="Proteomes" id="UP001307889"/>
    </source>
</evidence>
<evidence type="ECO:0000256" key="1">
    <source>
        <dbReference type="ARBA" id="ARBA00012493"/>
    </source>
</evidence>
<dbReference type="Pfam" id="PF00078">
    <property type="entry name" value="RVT_1"/>
    <property type="match status" value="1"/>
</dbReference>
<dbReference type="CDD" id="cd09274">
    <property type="entry name" value="RNase_HI_RT_Ty3"/>
    <property type="match status" value="1"/>
</dbReference>
<evidence type="ECO:0000256" key="11">
    <source>
        <dbReference type="ARBA" id="ARBA00023268"/>
    </source>
</evidence>
<dbReference type="SUPFAM" id="SSF56672">
    <property type="entry name" value="DNA/RNA polymerases"/>
    <property type="match status" value="1"/>
</dbReference>
<protein>
    <recommendedName>
        <fullName evidence="1">RNA-directed DNA polymerase</fullName>
        <ecNumber evidence="1">2.7.7.49</ecNumber>
    </recommendedName>
</protein>
<evidence type="ECO:0000256" key="12">
    <source>
        <dbReference type="SAM" id="MobiDB-lite"/>
    </source>
</evidence>
<evidence type="ECO:0000256" key="4">
    <source>
        <dbReference type="ARBA" id="ARBA00022722"/>
    </source>
</evidence>
<dbReference type="SUPFAM" id="SSF53098">
    <property type="entry name" value="Ribonuclease H-like"/>
    <property type="match status" value="1"/>
</dbReference>
<evidence type="ECO:0000256" key="6">
    <source>
        <dbReference type="ARBA" id="ARBA00022801"/>
    </source>
</evidence>
<dbReference type="Gene3D" id="3.10.20.370">
    <property type="match status" value="1"/>
</dbReference>
<feature type="region of interest" description="Disordered" evidence="12">
    <location>
        <begin position="1252"/>
        <end position="1271"/>
    </location>
</feature>
<dbReference type="EMBL" id="AP028919">
    <property type="protein sequence ID" value="BET00340.1"/>
    <property type="molecule type" value="Genomic_DNA"/>
</dbReference>
<keyword evidence="11" id="KW-0511">Multifunctional enzyme</keyword>
<dbReference type="Gene3D" id="1.10.340.70">
    <property type="match status" value="1"/>
</dbReference>
<evidence type="ECO:0000256" key="10">
    <source>
        <dbReference type="ARBA" id="ARBA00022918"/>
    </source>
</evidence>
<dbReference type="InterPro" id="IPR043502">
    <property type="entry name" value="DNA/RNA_pol_sf"/>
</dbReference>
<keyword evidence="5" id="KW-0255">Endonuclease</keyword>
<dbReference type="InterPro" id="IPR012337">
    <property type="entry name" value="RNaseH-like_sf"/>
</dbReference>
<proteinExistence type="predicted"/>
<evidence type="ECO:0000259" key="13">
    <source>
        <dbReference type="PROSITE" id="PS50878"/>
    </source>
</evidence>
<dbReference type="InterPro" id="IPR001969">
    <property type="entry name" value="Aspartic_peptidase_AS"/>
</dbReference>
<reference evidence="15 16" key="1">
    <citation type="submission" date="2023-09" db="EMBL/GenBank/DDBJ databases">
        <title>Nesidiocoris tenuis whole genome shotgun sequence.</title>
        <authorList>
            <person name="Shibata T."/>
            <person name="Shimoda M."/>
            <person name="Kobayashi T."/>
            <person name="Uehara T."/>
        </authorList>
    </citation>
    <scope>NUCLEOTIDE SEQUENCE [LARGE SCALE GENOMIC DNA]</scope>
    <source>
        <strain evidence="15 16">Japan</strain>
    </source>
</reference>
<keyword evidence="8" id="KW-0694">RNA-binding</keyword>
<dbReference type="PROSITE" id="PS00141">
    <property type="entry name" value="ASP_PROTEASE"/>
    <property type="match status" value="1"/>
</dbReference>
<keyword evidence="2" id="KW-0808">Transferase</keyword>
<dbReference type="Gene3D" id="3.30.420.10">
    <property type="entry name" value="Ribonuclease H-like superfamily/Ribonuclease H"/>
    <property type="match status" value="1"/>
</dbReference>
<dbReference type="InterPro" id="IPR050951">
    <property type="entry name" value="Retrovirus_Pol_polyprotein"/>
</dbReference>
<dbReference type="CDD" id="cd00303">
    <property type="entry name" value="retropepsin_like"/>
    <property type="match status" value="1"/>
</dbReference>
<dbReference type="InterPro" id="IPR000477">
    <property type="entry name" value="RT_dom"/>
</dbReference>
<feature type="domain" description="Integrase catalytic" evidence="14">
    <location>
        <begin position="970"/>
        <end position="1129"/>
    </location>
</feature>
<keyword evidence="9" id="KW-0229">DNA integration</keyword>
<keyword evidence="6" id="KW-0378">Hydrolase</keyword>
<dbReference type="InterPro" id="IPR021109">
    <property type="entry name" value="Peptidase_aspartic_dom_sf"/>
</dbReference>
<dbReference type="Gene3D" id="3.10.10.10">
    <property type="entry name" value="HIV Type 1 Reverse Transcriptase, subunit A, domain 1"/>
    <property type="match status" value="1"/>
</dbReference>
<evidence type="ECO:0000256" key="5">
    <source>
        <dbReference type="ARBA" id="ARBA00022759"/>
    </source>
</evidence>
<keyword evidence="16" id="KW-1185">Reference proteome</keyword>
<dbReference type="Proteomes" id="UP001307889">
    <property type="component" value="Chromosome 11"/>
</dbReference>
<dbReference type="Pfam" id="PF17919">
    <property type="entry name" value="RT_RNaseH_2"/>
    <property type="match status" value="1"/>
</dbReference>
<dbReference type="Pfam" id="PF00665">
    <property type="entry name" value="rve"/>
    <property type="match status" value="1"/>
</dbReference>
<dbReference type="PROSITE" id="PS50994">
    <property type="entry name" value="INTEGRASE"/>
    <property type="match status" value="1"/>
</dbReference>
<dbReference type="Pfam" id="PF17921">
    <property type="entry name" value="Integrase_H2C2"/>
    <property type="match status" value="1"/>
</dbReference>
<keyword evidence="7" id="KW-0460">Magnesium</keyword>
<dbReference type="PROSITE" id="PS50878">
    <property type="entry name" value="RT_POL"/>
    <property type="match status" value="1"/>
</dbReference>
<keyword evidence="4" id="KW-0540">Nuclease</keyword>
<organism evidence="15 16">
    <name type="scientific">Nesidiocoris tenuis</name>
    <dbReference type="NCBI Taxonomy" id="355587"/>
    <lineage>
        <taxon>Eukaryota</taxon>
        <taxon>Metazoa</taxon>
        <taxon>Ecdysozoa</taxon>
        <taxon>Arthropoda</taxon>
        <taxon>Hexapoda</taxon>
        <taxon>Insecta</taxon>
        <taxon>Pterygota</taxon>
        <taxon>Neoptera</taxon>
        <taxon>Paraneoptera</taxon>
        <taxon>Hemiptera</taxon>
        <taxon>Heteroptera</taxon>
        <taxon>Panheteroptera</taxon>
        <taxon>Cimicomorpha</taxon>
        <taxon>Miridae</taxon>
        <taxon>Dicyphina</taxon>
        <taxon>Nesidiocoris</taxon>
    </lineage>
</organism>
<dbReference type="Pfam" id="PF13975">
    <property type="entry name" value="gag-asp_proteas"/>
    <property type="match status" value="1"/>
</dbReference>
<evidence type="ECO:0000313" key="15">
    <source>
        <dbReference type="EMBL" id="BET00340.1"/>
    </source>
</evidence>
<dbReference type="CDD" id="cd01647">
    <property type="entry name" value="RT_LTR"/>
    <property type="match status" value="1"/>
</dbReference>
<sequence length="1271" mass="143628">MAQSESPLVPYDGSTDWEEYITHLDVTAKANGWTEERKAQKLACALRGPALSLLSSLSPDSRLQWESLTTALRYRFGQENLAIYWQTQLECRRQKTDESLSQLATDIERLTRLALPDWPDICKQQMGVRAFMRALSDDHVRLALAASNPTSVQNALSQAQLVAASHVESCSQSNGGVKMKIPPFAHKDQEQYVSGLSIRGDALFVEANVAGVRCRFLIDTGATVSILHPQIAEQLNATVTSCNLPHLRSVQGSTVDVLGSVMIPVEIAEQKFSHSFLIARTLEEAILGIDFLQAVGASLDIRSRIMLINGESIMLSARYEFTQTLATIESDMSWIKNAVESTDLGSGSKESEVFASLLKEFSTIFAAKGRPLGRTNVVTHAIDTGTSRPIKQPPRRVPYAQEEHVDQLIQEMLEQDVIEPSNSPWASPVVLIPKKDGSTRFCIDFRKINQVTKKDSYTLPCIQELLDALGGAKWFCSVDLKCGYWQIALKEEDKEKTAFSLYRKGLWQFKVMPFGLTNAPATFQRLMEAVVPPEIALTYLDDVIVYGPDFKTVIEKLKRLFRCFQDANLQINPKKCSFFKKQTVYLGHVISSKGVETDPEKTQAVVDWPEPKSKKDVRAFLGFCSYYRRFVKGFAETAKPMTQLTEGNSVFQWDENCRSSFETLKKAMTSAPVLAFPDFSERFLLDCDASAHSVGAVLSQRQAGQEVAIAYFSKTLSQQERNYCATRRELLAVVLSIGHFHQYLYGRAFDLRTDHAALMWLSSFQRPEGQLARWLEALQGYDFTTIHRPGRNHNNADGLSRRPCNEGCRYCTRREQCDIQELATVTFDNQLSNSAQDNDPSIRCVLEWKLKGKKPTTTDLVSCDSRVRQLCSRWDSLEVHKNQLFHKWESTKPRLQWVVPTDQIKVVLEQCHDNPTGGHFGFFKTLAKIRLAYFWPGMTSDVRSWCKTCQSCRSFKGPGKKGVAPLHQVALGSPLDRMGVDILGPFPRSSKGNRYVVVTVDYFTKWPEAIPLPNQEAKTVAAALVEHVFSRLGVPSELHTDQGRNFEAELVKEVCQLMGLKKTRSTPLHPQSGGLVERLNRTLTKHLAQFVNRSQDDWDAKIPLFLLAYRSASHATTGLSPAQLLYGRDLRLPDLLMRPPAEETRPTTAYVLQLRQHLEEVRRFAQMEAELKMRTQKEAFDRHAKTPVFKEGDWVWVFNPQRQQGVCSKLRPSWTGPWIIKRKRNDVLYEVKFARTTKLLHSNRLVKADVPKPEDRLRGNGEQCGDIGIVR</sequence>
<dbReference type="PANTHER" id="PTHR37984:SF5">
    <property type="entry name" value="PROTEIN NYNRIN-LIKE"/>
    <property type="match status" value="1"/>
</dbReference>
<dbReference type="InterPro" id="IPR036397">
    <property type="entry name" value="RNaseH_sf"/>
</dbReference>
<dbReference type="InterPro" id="IPR001584">
    <property type="entry name" value="Integrase_cat-core"/>
</dbReference>